<dbReference type="AlphaFoldDB" id="A0AA88LC96"/>
<proteinExistence type="predicted"/>
<feature type="region of interest" description="Disordered" evidence="1">
    <location>
        <begin position="19"/>
        <end position="89"/>
    </location>
</feature>
<feature type="compositionally biased region" description="Polar residues" evidence="1">
    <location>
        <begin position="110"/>
        <end position="123"/>
    </location>
</feature>
<gene>
    <name evidence="2" type="ORF">QYM36_004673</name>
</gene>
<protein>
    <submittedName>
        <fullName evidence="2">Uncharacterized protein</fullName>
    </submittedName>
</protein>
<feature type="region of interest" description="Disordered" evidence="1">
    <location>
        <begin position="110"/>
        <end position="143"/>
    </location>
</feature>
<name>A0AA88LC96_ARTSF</name>
<keyword evidence="3" id="KW-1185">Reference proteome</keyword>
<reference evidence="2" key="1">
    <citation type="submission" date="2023-07" db="EMBL/GenBank/DDBJ databases">
        <title>Chromosome-level genome assembly of Artemia franciscana.</title>
        <authorList>
            <person name="Jo E."/>
        </authorList>
    </citation>
    <scope>NUCLEOTIDE SEQUENCE</scope>
    <source>
        <tissue evidence="2">Whole body</tissue>
    </source>
</reference>
<accession>A0AA88LC96</accession>
<sequence length="191" mass="21378">MRTRAKKCLTEDDIIQILEEDDDLSSGSDTQNYRDYGPSNDKQENRVPKEILSSKEITEESSEANILSSQLGEQSLRAPGQPDLDDVPLSRRTRRWTCKDVLLGRVRTTKWSKSAPHPSQTRAINMGTERAGPKGPARTGKPLQPETARGLLFPENIIDAVVDRPVTTSFLDLKTPARYMRPKLHKVALAV</sequence>
<evidence type="ECO:0000313" key="2">
    <source>
        <dbReference type="EMBL" id="KAK2720869.1"/>
    </source>
</evidence>
<evidence type="ECO:0000313" key="3">
    <source>
        <dbReference type="Proteomes" id="UP001187531"/>
    </source>
</evidence>
<feature type="compositionally biased region" description="Basic and acidic residues" evidence="1">
    <location>
        <begin position="41"/>
        <end position="58"/>
    </location>
</feature>
<dbReference type="EMBL" id="JAVRJZ010000007">
    <property type="protein sequence ID" value="KAK2720869.1"/>
    <property type="molecule type" value="Genomic_DNA"/>
</dbReference>
<feature type="compositionally biased region" description="Polar residues" evidence="1">
    <location>
        <begin position="63"/>
        <end position="73"/>
    </location>
</feature>
<organism evidence="2 3">
    <name type="scientific">Artemia franciscana</name>
    <name type="common">Brine shrimp</name>
    <name type="synonym">Artemia sanfranciscana</name>
    <dbReference type="NCBI Taxonomy" id="6661"/>
    <lineage>
        <taxon>Eukaryota</taxon>
        <taxon>Metazoa</taxon>
        <taxon>Ecdysozoa</taxon>
        <taxon>Arthropoda</taxon>
        <taxon>Crustacea</taxon>
        <taxon>Branchiopoda</taxon>
        <taxon>Anostraca</taxon>
        <taxon>Artemiidae</taxon>
        <taxon>Artemia</taxon>
    </lineage>
</organism>
<dbReference type="Proteomes" id="UP001187531">
    <property type="component" value="Unassembled WGS sequence"/>
</dbReference>
<comment type="caution">
    <text evidence="2">The sequence shown here is derived from an EMBL/GenBank/DDBJ whole genome shotgun (WGS) entry which is preliminary data.</text>
</comment>
<evidence type="ECO:0000256" key="1">
    <source>
        <dbReference type="SAM" id="MobiDB-lite"/>
    </source>
</evidence>